<gene>
    <name evidence="3" type="primary">Acey_s0370.g90</name>
    <name evidence="3" type="ORF">Y032_0370g90</name>
</gene>
<evidence type="ECO:0000313" key="3">
    <source>
        <dbReference type="EMBL" id="EYB81977.1"/>
    </source>
</evidence>
<feature type="compositionally biased region" description="Basic and acidic residues" evidence="1">
    <location>
        <begin position="24"/>
        <end position="34"/>
    </location>
</feature>
<dbReference type="AlphaFoldDB" id="A0A016RV54"/>
<dbReference type="Proteomes" id="UP000024635">
    <property type="component" value="Unassembled WGS sequence"/>
</dbReference>
<keyword evidence="4" id="KW-1185">Reference proteome</keyword>
<proteinExistence type="predicted"/>
<feature type="region of interest" description="Disordered" evidence="1">
    <location>
        <begin position="1"/>
        <end position="34"/>
    </location>
</feature>
<evidence type="ECO:0000313" key="4">
    <source>
        <dbReference type="Proteomes" id="UP000024635"/>
    </source>
</evidence>
<accession>A0A016RV54</accession>
<organism evidence="3 4">
    <name type="scientific">Ancylostoma ceylanicum</name>
    <dbReference type="NCBI Taxonomy" id="53326"/>
    <lineage>
        <taxon>Eukaryota</taxon>
        <taxon>Metazoa</taxon>
        <taxon>Ecdysozoa</taxon>
        <taxon>Nematoda</taxon>
        <taxon>Chromadorea</taxon>
        <taxon>Rhabditida</taxon>
        <taxon>Rhabditina</taxon>
        <taxon>Rhabditomorpha</taxon>
        <taxon>Strongyloidea</taxon>
        <taxon>Ancylostomatidae</taxon>
        <taxon>Ancylostomatinae</taxon>
        <taxon>Ancylostoma</taxon>
    </lineage>
</organism>
<reference evidence="4" key="1">
    <citation type="journal article" date="2015" name="Nat. Genet.">
        <title>The genome and transcriptome of the zoonotic hookworm Ancylostoma ceylanicum identify infection-specific gene families.</title>
        <authorList>
            <person name="Schwarz E.M."/>
            <person name="Hu Y."/>
            <person name="Antoshechkin I."/>
            <person name="Miller M.M."/>
            <person name="Sternberg P.W."/>
            <person name="Aroian R.V."/>
        </authorList>
    </citation>
    <scope>NUCLEOTIDE SEQUENCE</scope>
    <source>
        <strain evidence="4">HY135</strain>
    </source>
</reference>
<feature type="transmembrane region" description="Helical" evidence="2">
    <location>
        <begin position="92"/>
        <end position="116"/>
    </location>
</feature>
<dbReference type="EMBL" id="JARK01001706">
    <property type="protein sequence ID" value="EYB81977.1"/>
    <property type="molecule type" value="Genomic_DNA"/>
</dbReference>
<protein>
    <submittedName>
        <fullName evidence="3">Uncharacterized protein</fullName>
    </submittedName>
</protein>
<sequence length="143" mass="15933">MTACTKTKSNLGNRRGRSSGRQIQLDHPDKEKCDNVSDSIDTSISELKTNTLISTIFSGRFVKPVLNEDPPRHRKRSYVADSNTSEGQGEDVILVLLFFILSNLCIPPLLLSVAFLQLSPPVKQIRGHHDYCKGFQRLPGTLP</sequence>
<evidence type="ECO:0000256" key="2">
    <source>
        <dbReference type="SAM" id="Phobius"/>
    </source>
</evidence>
<name>A0A016RV54_9BILA</name>
<keyword evidence="2" id="KW-0472">Membrane</keyword>
<evidence type="ECO:0000256" key="1">
    <source>
        <dbReference type="SAM" id="MobiDB-lite"/>
    </source>
</evidence>
<comment type="caution">
    <text evidence="3">The sequence shown here is derived from an EMBL/GenBank/DDBJ whole genome shotgun (WGS) entry which is preliminary data.</text>
</comment>
<keyword evidence="2" id="KW-1133">Transmembrane helix</keyword>
<keyword evidence="2" id="KW-0812">Transmembrane</keyword>